<evidence type="ECO:0000313" key="1">
    <source>
        <dbReference type="EMBL" id="SEF92847.1"/>
    </source>
</evidence>
<dbReference type="Pfam" id="PF06718">
    <property type="entry name" value="DUF1203"/>
    <property type="match status" value="1"/>
</dbReference>
<dbReference type="OrthoDB" id="5953307at2"/>
<keyword evidence="2" id="KW-1185">Reference proteome</keyword>
<proteinExistence type="predicted"/>
<protein>
    <recommendedName>
        <fullName evidence="3">DUF1203 domain-containing protein</fullName>
    </recommendedName>
</protein>
<evidence type="ECO:0000313" key="2">
    <source>
        <dbReference type="Proteomes" id="UP000236721"/>
    </source>
</evidence>
<dbReference type="AlphaFoldDB" id="A0A1H5W213"/>
<dbReference type="PIRSF" id="PIRSF034110">
    <property type="entry name" value="DUF1203"/>
    <property type="match status" value="1"/>
</dbReference>
<organism evidence="1 2">
    <name type="scientific">Vibrio hangzhouensis</name>
    <dbReference type="NCBI Taxonomy" id="462991"/>
    <lineage>
        <taxon>Bacteria</taxon>
        <taxon>Pseudomonadati</taxon>
        <taxon>Pseudomonadota</taxon>
        <taxon>Gammaproteobacteria</taxon>
        <taxon>Vibrionales</taxon>
        <taxon>Vibrionaceae</taxon>
        <taxon>Vibrio</taxon>
    </lineage>
</organism>
<dbReference type="RefSeq" id="WP_103879590.1">
    <property type="nucleotide sequence ID" value="NZ_FNVG01000005.1"/>
</dbReference>
<name>A0A1H5W213_9VIBR</name>
<dbReference type="InterPro" id="IPR009593">
    <property type="entry name" value="DUF1203"/>
</dbReference>
<sequence>MNTDFIIKAIEKNFFAGHMELSEEKLKELNAKWVIADTKPGYPCRVSLKEAEVGERVLLVPFKYHDVLSPYQALGPIFVREKAAMAELEVNEIPEILTERLLSVRAYNKDNCMIHGETIKGAELERCVRQQFLNGEVIYLQVHNANPGCFNCSVYRA</sequence>
<gene>
    <name evidence="1" type="ORF">SAMN04488244_10583</name>
</gene>
<dbReference type="Proteomes" id="UP000236721">
    <property type="component" value="Unassembled WGS sequence"/>
</dbReference>
<dbReference type="EMBL" id="FNVG01000005">
    <property type="protein sequence ID" value="SEF92847.1"/>
    <property type="molecule type" value="Genomic_DNA"/>
</dbReference>
<evidence type="ECO:0008006" key="3">
    <source>
        <dbReference type="Google" id="ProtNLM"/>
    </source>
</evidence>
<accession>A0A1H5W213</accession>
<reference evidence="2" key="1">
    <citation type="submission" date="2016-10" db="EMBL/GenBank/DDBJ databases">
        <authorList>
            <person name="Varghese N."/>
            <person name="Submissions S."/>
        </authorList>
    </citation>
    <scope>NUCLEOTIDE SEQUENCE [LARGE SCALE GENOMIC DNA]</scope>
    <source>
        <strain evidence="2">CGMCC 1.7062</strain>
    </source>
</reference>